<dbReference type="InterPro" id="IPR050131">
    <property type="entry name" value="Peptidase_S8_subtilisin-like"/>
</dbReference>
<keyword evidence="7 8" id="KW-0720">Serine protease</keyword>
<dbReference type="SUPFAM" id="SSF49452">
    <property type="entry name" value="Starch-binding domain-like"/>
    <property type="match status" value="1"/>
</dbReference>
<keyword evidence="4 8" id="KW-0645">Protease</keyword>
<feature type="active site" description="Charge relay system" evidence="8">
    <location>
        <position position="245"/>
    </location>
</feature>
<dbReference type="InterPro" id="IPR003137">
    <property type="entry name" value="PA_domain"/>
</dbReference>
<evidence type="ECO:0000256" key="9">
    <source>
        <dbReference type="RuleBase" id="RU003355"/>
    </source>
</evidence>
<dbReference type="InterPro" id="IPR002105">
    <property type="entry name" value="Dockerin_1_rpt"/>
</dbReference>
<dbReference type="InterPro" id="IPR023827">
    <property type="entry name" value="Peptidase_S8_Asp-AS"/>
</dbReference>
<feature type="signal peptide" evidence="11">
    <location>
        <begin position="1"/>
        <end position="29"/>
    </location>
</feature>
<dbReference type="InterPro" id="IPR013784">
    <property type="entry name" value="Carb-bd-like_fold"/>
</dbReference>
<dbReference type="Gene3D" id="3.50.30.30">
    <property type="match status" value="1"/>
</dbReference>
<keyword evidence="3" id="KW-0964">Secreted</keyword>
<feature type="domain" description="Dockerin" evidence="13">
    <location>
        <begin position="1248"/>
        <end position="1311"/>
    </location>
</feature>
<keyword evidence="6 8" id="KW-0378">Hydrolase</keyword>
<dbReference type="PROSITE" id="PS00018">
    <property type="entry name" value="EF_HAND_1"/>
    <property type="match status" value="1"/>
</dbReference>
<dbReference type="EMBL" id="JBHUMY010000006">
    <property type="protein sequence ID" value="MFD2659646.1"/>
    <property type="molecule type" value="Genomic_DNA"/>
</dbReference>
<dbReference type="InterPro" id="IPR008965">
    <property type="entry name" value="CBM2/CBM3_carb-bd_dom_sf"/>
</dbReference>
<dbReference type="InterPro" id="IPR015500">
    <property type="entry name" value="Peptidase_S8_subtilisin-rel"/>
</dbReference>
<sequence>MDGLFRRKWFSIVVLFALLFSLVASPVYGAEQEGTPLDENAVGAELESAIETPSLSLPEDLQLDGDEKKKALEEAGGSLNFESKAELHAAGGSAALAAPAAPQNFVPASDSAKTITVIVELTTQPLAVQKAASAQGLLKSAVSGEKLLEKEQAAFAAEAQAKKGLKLGRKYNQAFNGYAVQIAANEVESLLSLPGVKAVYPSTTFKAVPVDSVTPNMNESAPYIGSRQLWDLGFNGEGIKVGVLDTGIDFNHPSLRDAYKGGYDFVDDDNVPNETPVDPNDPEAATSHGTHVSGTIAGRGNPDVENDPNGWVKGVAYGADLYVYRVLGPGGTGDTEDVMAAIDRAVKDGLDVINLSLGNSGNYEASAESIALNNAAIAGVVPVVANGNDGPAGYTMGNPATSEMAISVGASYPPLNVPEITGEGIGHVLGSLMTFSPGLGSLEGSSAVFVNAGLGTAADFANVDAEGKVAVISRGSISFAEKSLNAKAAGAVAAVIYNNAPGNFGGTLGEEGDYIPTLSISQENGEVLVNAIEAAGEYTATFGITMVEDLIADFSSRGPSIPSLDIKPDIAAPGVGIRSSVPASDGNYADAYEDNQGTSMAAPHIAGAAALLLQKDPELTPELVKGLLMNNAVELDDENGNTYSHMAQGAGRVDLAKTIEAKAVALVQESTTAVTDSVYTPYYTGSLSFGQTPAGSQLTKTVTVKDIAGSVSSYSVDAEWTGEAAGSFDWSASEVRVEAGSGASFDITLNVGADTPDGYYEGNVTLTSDEGHELHLPFAVYVGEVQDLPAPVSGVSITPAIYSPNGDEAYDTADIEFSVNLVNEYFSLDVFDYETLEWLGTIEEDAEGIEPGDYIIPGWDGTVFHPEIGEYSLADNGDRYYLLVPFYNFDVYEDEITPFIIDVNKPESSEASISVENGAGIITGQIKRDFLVDFFGDYSAIGVAAIEGEEQYDGFIHEDGTYEIEVPIDYGLNTFDVYVYDLAGNGMIVPADTVSYEETNESPAQAAVNVSTETAEPGESFSVSIDVYGADDVYSAQFSLTYDADLVRGSVEPSVQLDVYQQNENPGVPLIIDETQVEVGGGKIRSDYIVSLAGDIGGYTGGDDLSLALYHFAAEEEGEYQFELSDVRLLNSNTEDIGIGRLTNGSVSVEEDPVGTNYTISGKLKAEAFGEGVDYSEVWYQGSDGTHKVVVEAIDGKGEVAGIAKVSEDGSYSIAVPAGTYTVRAIVPGHIQEAEQVDVNGDVTHDFGPLAAGDVNGDGKVDLADLQLAAKQFGKERNGSWPSAATSAADINRDDAIDLLDISFVLENYSF</sequence>
<dbReference type="InterPro" id="IPR018247">
    <property type="entry name" value="EF_Hand_1_Ca_BS"/>
</dbReference>
<evidence type="ECO:0000259" key="13">
    <source>
        <dbReference type="PROSITE" id="PS51766"/>
    </source>
</evidence>
<dbReference type="CDD" id="cd07474">
    <property type="entry name" value="Peptidases_S8_subtilisin_Vpr-like"/>
    <property type="match status" value="1"/>
</dbReference>
<feature type="chain" id="PRO_5046715869" evidence="11">
    <location>
        <begin position="30"/>
        <end position="1311"/>
    </location>
</feature>
<dbReference type="InterPro" id="IPR000209">
    <property type="entry name" value="Peptidase_S8/S53_dom"/>
</dbReference>
<evidence type="ECO:0000256" key="6">
    <source>
        <dbReference type="ARBA" id="ARBA00022801"/>
    </source>
</evidence>
<dbReference type="Pfam" id="PF00963">
    <property type="entry name" value="Cohesin"/>
    <property type="match status" value="1"/>
</dbReference>
<dbReference type="Pfam" id="PF00082">
    <property type="entry name" value="Peptidase_S8"/>
    <property type="match status" value="1"/>
</dbReference>
<evidence type="ECO:0000256" key="4">
    <source>
        <dbReference type="ARBA" id="ARBA00022670"/>
    </source>
</evidence>
<dbReference type="SUPFAM" id="SSF52743">
    <property type="entry name" value="Subtilisin-like"/>
    <property type="match status" value="1"/>
</dbReference>
<reference evidence="15" key="1">
    <citation type="journal article" date="2019" name="Int. J. Syst. Evol. Microbiol.">
        <title>The Global Catalogue of Microorganisms (GCM) 10K type strain sequencing project: providing services to taxonomists for standard genome sequencing and annotation.</title>
        <authorList>
            <consortium name="The Broad Institute Genomics Platform"/>
            <consortium name="The Broad Institute Genome Sequencing Center for Infectious Disease"/>
            <person name="Wu L."/>
            <person name="Ma J."/>
        </authorList>
    </citation>
    <scope>NUCLEOTIDE SEQUENCE [LARGE SCALE GENOMIC DNA]</scope>
    <source>
        <strain evidence="15">TISTR 1827</strain>
    </source>
</reference>
<dbReference type="Pfam" id="PF05922">
    <property type="entry name" value="Inhibitor_I9"/>
    <property type="match status" value="1"/>
</dbReference>
<dbReference type="InterPro" id="IPR002102">
    <property type="entry name" value="Cohesin_dom"/>
</dbReference>
<dbReference type="PROSITE" id="PS51766">
    <property type="entry name" value="DOCKERIN"/>
    <property type="match status" value="1"/>
</dbReference>
<dbReference type="CDD" id="cd14254">
    <property type="entry name" value="Dockerin_II"/>
    <property type="match status" value="1"/>
</dbReference>
<dbReference type="SUPFAM" id="SSF52025">
    <property type="entry name" value="PA domain"/>
    <property type="match status" value="1"/>
</dbReference>
<dbReference type="InterPro" id="IPR046450">
    <property type="entry name" value="PA_dom_sf"/>
</dbReference>
<dbReference type="SUPFAM" id="SSF49384">
    <property type="entry name" value="Carbohydrate-binding domain"/>
    <property type="match status" value="1"/>
</dbReference>
<comment type="similarity">
    <text evidence="1 8 9">Belongs to the peptidase S8 family.</text>
</comment>
<dbReference type="InterPro" id="IPR016134">
    <property type="entry name" value="Dockerin_dom"/>
</dbReference>
<keyword evidence="5 11" id="KW-0732">Signal</keyword>
<dbReference type="Proteomes" id="UP001597493">
    <property type="component" value="Unassembled WGS sequence"/>
</dbReference>
<evidence type="ECO:0000256" key="3">
    <source>
        <dbReference type="ARBA" id="ARBA00022525"/>
    </source>
</evidence>
<feature type="region of interest" description="Disordered" evidence="10">
    <location>
        <begin position="270"/>
        <end position="307"/>
    </location>
</feature>
<dbReference type="InterPro" id="IPR002048">
    <property type="entry name" value="EF_hand_dom"/>
</dbReference>
<dbReference type="InterPro" id="IPR010259">
    <property type="entry name" value="S8pro/Inhibitor_I9"/>
</dbReference>
<evidence type="ECO:0000313" key="15">
    <source>
        <dbReference type="Proteomes" id="UP001597493"/>
    </source>
</evidence>
<dbReference type="InterPro" id="IPR034213">
    <property type="entry name" value="S8_Vpr-like"/>
</dbReference>
<dbReference type="PANTHER" id="PTHR43806:SF65">
    <property type="entry name" value="SERINE PROTEASE APRX"/>
    <property type="match status" value="1"/>
</dbReference>
<dbReference type="RefSeq" id="WP_379270336.1">
    <property type="nucleotide sequence ID" value="NZ_JBHUGT010000029.1"/>
</dbReference>
<comment type="caution">
    <text evidence="14">The sequence shown here is derived from an EMBL/GenBank/DDBJ whole genome shotgun (WGS) entry which is preliminary data.</text>
</comment>
<dbReference type="PROSITE" id="PS00136">
    <property type="entry name" value="SUBTILASE_ASP"/>
    <property type="match status" value="1"/>
</dbReference>
<evidence type="ECO:0000256" key="1">
    <source>
        <dbReference type="ARBA" id="ARBA00011073"/>
    </source>
</evidence>
<dbReference type="Gene3D" id="2.60.40.680">
    <property type="match status" value="1"/>
</dbReference>
<feature type="active site" description="Charge relay system" evidence="8">
    <location>
        <position position="599"/>
    </location>
</feature>
<dbReference type="PRINTS" id="PR00723">
    <property type="entry name" value="SUBTILISIN"/>
</dbReference>
<dbReference type="InterPro" id="IPR036439">
    <property type="entry name" value="Dockerin_dom_sf"/>
</dbReference>
<evidence type="ECO:0000256" key="2">
    <source>
        <dbReference type="ARBA" id="ARBA00022512"/>
    </source>
</evidence>
<evidence type="ECO:0000256" key="10">
    <source>
        <dbReference type="SAM" id="MobiDB-lite"/>
    </source>
</evidence>
<accession>A0ABW5QT82</accession>
<dbReference type="InterPro" id="IPR023828">
    <property type="entry name" value="Peptidase_S8_Ser-AS"/>
</dbReference>
<dbReference type="Pfam" id="PF02225">
    <property type="entry name" value="PA"/>
    <property type="match status" value="1"/>
</dbReference>
<dbReference type="InterPro" id="IPR022398">
    <property type="entry name" value="Peptidase_S8_His-AS"/>
</dbReference>
<evidence type="ECO:0000313" key="14">
    <source>
        <dbReference type="EMBL" id="MFD2659646.1"/>
    </source>
</evidence>
<dbReference type="InterPro" id="IPR036852">
    <property type="entry name" value="Peptidase_S8/S53_dom_sf"/>
</dbReference>
<dbReference type="PROSITE" id="PS50222">
    <property type="entry name" value="EF_HAND_2"/>
    <property type="match status" value="1"/>
</dbReference>
<evidence type="ECO:0000256" key="11">
    <source>
        <dbReference type="SAM" id="SignalP"/>
    </source>
</evidence>
<keyword evidence="15" id="KW-1185">Reference proteome</keyword>
<feature type="domain" description="EF-hand" evidence="12">
    <location>
        <begin position="1254"/>
        <end position="1276"/>
    </location>
</feature>
<evidence type="ECO:0000259" key="12">
    <source>
        <dbReference type="PROSITE" id="PS50222"/>
    </source>
</evidence>
<name>A0ABW5QT82_9BACL</name>
<evidence type="ECO:0000256" key="7">
    <source>
        <dbReference type="ARBA" id="ARBA00022825"/>
    </source>
</evidence>
<dbReference type="Gene3D" id="2.60.40.1120">
    <property type="entry name" value="Carboxypeptidase-like, regulatory domain"/>
    <property type="match status" value="1"/>
</dbReference>
<dbReference type="PROSITE" id="PS00137">
    <property type="entry name" value="SUBTILASE_HIS"/>
    <property type="match status" value="1"/>
</dbReference>
<dbReference type="Gene3D" id="3.40.50.200">
    <property type="entry name" value="Peptidase S8/S53 domain"/>
    <property type="match status" value="1"/>
</dbReference>
<evidence type="ECO:0000256" key="5">
    <source>
        <dbReference type="ARBA" id="ARBA00022729"/>
    </source>
</evidence>
<protein>
    <submittedName>
        <fullName evidence="14">S8 family serine peptidase</fullName>
    </submittedName>
</protein>
<proteinExistence type="inferred from homology"/>
<dbReference type="Gene3D" id="1.10.1330.10">
    <property type="entry name" value="Dockerin domain"/>
    <property type="match status" value="1"/>
</dbReference>
<dbReference type="SUPFAM" id="SSF63446">
    <property type="entry name" value="Type I dockerin domain"/>
    <property type="match status" value="1"/>
</dbReference>
<dbReference type="PROSITE" id="PS00138">
    <property type="entry name" value="SUBTILASE_SER"/>
    <property type="match status" value="1"/>
</dbReference>
<dbReference type="PANTHER" id="PTHR43806">
    <property type="entry name" value="PEPTIDASE S8"/>
    <property type="match status" value="1"/>
</dbReference>
<organism evidence="14 15">
    <name type="scientific">Paenibacillus thailandensis</name>
    <dbReference type="NCBI Taxonomy" id="393250"/>
    <lineage>
        <taxon>Bacteria</taxon>
        <taxon>Bacillati</taxon>
        <taxon>Bacillota</taxon>
        <taxon>Bacilli</taxon>
        <taxon>Bacillales</taxon>
        <taxon>Paenibacillaceae</taxon>
        <taxon>Paenibacillus</taxon>
    </lineage>
</organism>
<dbReference type="CDD" id="cd08547">
    <property type="entry name" value="Type_II_cohesin"/>
    <property type="match status" value="1"/>
</dbReference>
<gene>
    <name evidence="14" type="ORF">ACFSW5_05125</name>
</gene>
<feature type="active site" description="Charge relay system" evidence="8">
    <location>
        <position position="288"/>
    </location>
</feature>
<dbReference type="Pfam" id="PF00404">
    <property type="entry name" value="Dockerin_1"/>
    <property type="match status" value="1"/>
</dbReference>
<keyword evidence="2" id="KW-0134">Cell wall</keyword>
<dbReference type="CDD" id="cd02133">
    <property type="entry name" value="PA_C5a_like"/>
    <property type="match status" value="1"/>
</dbReference>
<dbReference type="PROSITE" id="PS51892">
    <property type="entry name" value="SUBTILASE"/>
    <property type="match status" value="1"/>
</dbReference>
<evidence type="ECO:0000256" key="8">
    <source>
        <dbReference type="PROSITE-ProRule" id="PRU01240"/>
    </source>
</evidence>